<evidence type="ECO:0000259" key="9">
    <source>
        <dbReference type="PROSITE" id="PS50922"/>
    </source>
</evidence>
<evidence type="ECO:0000256" key="6">
    <source>
        <dbReference type="ARBA" id="ARBA00023136"/>
    </source>
</evidence>
<accession>A0A7J7KEY3</accession>
<protein>
    <recommendedName>
        <fullName evidence="9">TLC domain-containing protein</fullName>
    </recommendedName>
</protein>
<dbReference type="PANTHER" id="PTHR12560">
    <property type="entry name" value="LONGEVITY ASSURANCE FACTOR 1 LAG1"/>
    <property type="match status" value="1"/>
</dbReference>
<dbReference type="AlphaFoldDB" id="A0A7J7KEY3"/>
<proteinExistence type="predicted"/>
<comment type="pathway">
    <text evidence="2">Lipid metabolism; sphingolipid metabolism.</text>
</comment>
<evidence type="ECO:0000256" key="7">
    <source>
        <dbReference type="PROSITE-ProRule" id="PRU00205"/>
    </source>
</evidence>
<evidence type="ECO:0000256" key="3">
    <source>
        <dbReference type="ARBA" id="ARBA00004991"/>
    </source>
</evidence>
<dbReference type="GO" id="GO:0016020">
    <property type="term" value="C:membrane"/>
    <property type="evidence" value="ECO:0007669"/>
    <property type="project" value="UniProtKB-SubCell"/>
</dbReference>
<dbReference type="InterPro" id="IPR006634">
    <property type="entry name" value="TLC-dom"/>
</dbReference>
<dbReference type="Proteomes" id="UP000593567">
    <property type="component" value="Unassembled WGS sequence"/>
</dbReference>
<comment type="subcellular location">
    <subcellularLocation>
        <location evidence="1">Membrane</location>
        <topology evidence="1">Multi-pass membrane protein</topology>
    </subcellularLocation>
</comment>
<dbReference type="OrthoDB" id="537032at2759"/>
<evidence type="ECO:0000256" key="4">
    <source>
        <dbReference type="ARBA" id="ARBA00022692"/>
    </source>
</evidence>
<dbReference type="EMBL" id="VXIV02000725">
    <property type="protein sequence ID" value="KAF6036431.1"/>
    <property type="molecule type" value="Genomic_DNA"/>
</dbReference>
<dbReference type="UniPathway" id="UPA00222"/>
<dbReference type="Pfam" id="PF03798">
    <property type="entry name" value="TRAM_LAG1_CLN8"/>
    <property type="match status" value="1"/>
</dbReference>
<sequence length="84" mass="10180">MLLWLQDFWEHFTHHLATIFLMLFSWFCNVVRVGSLILCLHDVVDWTLEGAKLNRYMNKTFLCDILFAMFTVGWFITRLIIYPY</sequence>
<dbReference type="GO" id="GO:0050291">
    <property type="term" value="F:sphingosine N-acyltransferase activity"/>
    <property type="evidence" value="ECO:0007669"/>
    <property type="project" value="InterPro"/>
</dbReference>
<reference evidence="10" key="1">
    <citation type="submission" date="2020-06" db="EMBL/GenBank/DDBJ databases">
        <title>Draft genome of Bugula neritina, a colonial animal packing powerful symbionts and potential medicines.</title>
        <authorList>
            <person name="Rayko M."/>
        </authorList>
    </citation>
    <scope>NUCLEOTIDE SEQUENCE [LARGE SCALE GENOMIC DNA]</scope>
    <source>
        <strain evidence="10">Kwan_BN1</strain>
    </source>
</reference>
<keyword evidence="5 8" id="KW-1133">Transmembrane helix</keyword>
<feature type="domain" description="TLC" evidence="9">
    <location>
        <begin position="1"/>
        <end position="84"/>
    </location>
</feature>
<evidence type="ECO:0000313" key="10">
    <source>
        <dbReference type="EMBL" id="KAF6036431.1"/>
    </source>
</evidence>
<dbReference type="PANTHER" id="PTHR12560:SF0">
    <property type="entry name" value="LD18904P"/>
    <property type="match status" value="1"/>
</dbReference>
<keyword evidence="11" id="KW-1185">Reference proteome</keyword>
<dbReference type="GO" id="GO:0046513">
    <property type="term" value="P:ceramide biosynthetic process"/>
    <property type="evidence" value="ECO:0007669"/>
    <property type="project" value="InterPro"/>
</dbReference>
<feature type="transmembrane region" description="Helical" evidence="8">
    <location>
        <begin position="12"/>
        <end position="40"/>
    </location>
</feature>
<evidence type="ECO:0000313" key="11">
    <source>
        <dbReference type="Proteomes" id="UP000593567"/>
    </source>
</evidence>
<evidence type="ECO:0000256" key="1">
    <source>
        <dbReference type="ARBA" id="ARBA00004141"/>
    </source>
</evidence>
<evidence type="ECO:0000256" key="8">
    <source>
        <dbReference type="SAM" id="Phobius"/>
    </source>
</evidence>
<comment type="pathway">
    <text evidence="3">Sphingolipid metabolism.</text>
</comment>
<name>A0A7J7KEY3_BUGNE</name>
<evidence type="ECO:0000256" key="5">
    <source>
        <dbReference type="ARBA" id="ARBA00022989"/>
    </source>
</evidence>
<evidence type="ECO:0000256" key="2">
    <source>
        <dbReference type="ARBA" id="ARBA00004760"/>
    </source>
</evidence>
<organism evidence="10 11">
    <name type="scientific">Bugula neritina</name>
    <name type="common">Brown bryozoan</name>
    <name type="synonym">Sertularia neritina</name>
    <dbReference type="NCBI Taxonomy" id="10212"/>
    <lineage>
        <taxon>Eukaryota</taxon>
        <taxon>Metazoa</taxon>
        <taxon>Spiralia</taxon>
        <taxon>Lophotrochozoa</taxon>
        <taxon>Bryozoa</taxon>
        <taxon>Gymnolaemata</taxon>
        <taxon>Cheilostomatida</taxon>
        <taxon>Flustrina</taxon>
        <taxon>Buguloidea</taxon>
        <taxon>Bugulidae</taxon>
        <taxon>Bugula</taxon>
    </lineage>
</organism>
<keyword evidence="6 7" id="KW-0472">Membrane</keyword>
<comment type="caution">
    <text evidence="10">The sequence shown here is derived from an EMBL/GenBank/DDBJ whole genome shotgun (WGS) entry which is preliminary data.</text>
</comment>
<dbReference type="InterPro" id="IPR016439">
    <property type="entry name" value="Lag1/Lac1-like"/>
</dbReference>
<feature type="transmembrane region" description="Helical" evidence="8">
    <location>
        <begin position="61"/>
        <end position="81"/>
    </location>
</feature>
<dbReference type="PROSITE" id="PS50922">
    <property type="entry name" value="TLC"/>
    <property type="match status" value="1"/>
</dbReference>
<keyword evidence="4 7" id="KW-0812">Transmembrane</keyword>
<gene>
    <name evidence="10" type="ORF">EB796_005275</name>
</gene>